<sequence>MRRAQLEAHASTFLAHASPVQSLHQFPPTHITQLLPTRSAPMSMITTADHLSPRSSPTNHDSKQVRHNGMQGGVVCHGRWEGQGGLNDCHWVSGRW</sequence>
<dbReference type="Proteomes" id="UP000790709">
    <property type="component" value="Unassembled WGS sequence"/>
</dbReference>
<proteinExistence type="predicted"/>
<organism evidence="1 2">
    <name type="scientific">Leucogyrophana mollusca</name>
    <dbReference type="NCBI Taxonomy" id="85980"/>
    <lineage>
        <taxon>Eukaryota</taxon>
        <taxon>Fungi</taxon>
        <taxon>Dikarya</taxon>
        <taxon>Basidiomycota</taxon>
        <taxon>Agaricomycotina</taxon>
        <taxon>Agaricomycetes</taxon>
        <taxon>Agaricomycetidae</taxon>
        <taxon>Boletales</taxon>
        <taxon>Boletales incertae sedis</taxon>
        <taxon>Leucogyrophana</taxon>
    </lineage>
</organism>
<accession>A0ACB8BSQ0</accession>
<gene>
    <name evidence="1" type="ORF">BV22DRAFT_1030944</name>
</gene>
<keyword evidence="2" id="KW-1185">Reference proteome</keyword>
<evidence type="ECO:0000313" key="1">
    <source>
        <dbReference type="EMBL" id="KAH7928293.1"/>
    </source>
</evidence>
<evidence type="ECO:0000313" key="2">
    <source>
        <dbReference type="Proteomes" id="UP000790709"/>
    </source>
</evidence>
<dbReference type="EMBL" id="MU266355">
    <property type="protein sequence ID" value="KAH7928293.1"/>
    <property type="molecule type" value="Genomic_DNA"/>
</dbReference>
<comment type="caution">
    <text evidence="1">The sequence shown here is derived from an EMBL/GenBank/DDBJ whole genome shotgun (WGS) entry which is preliminary data.</text>
</comment>
<reference evidence="1" key="1">
    <citation type="journal article" date="2021" name="New Phytol.">
        <title>Evolutionary innovations through gain and loss of genes in the ectomycorrhizal Boletales.</title>
        <authorList>
            <person name="Wu G."/>
            <person name="Miyauchi S."/>
            <person name="Morin E."/>
            <person name="Kuo A."/>
            <person name="Drula E."/>
            <person name="Varga T."/>
            <person name="Kohler A."/>
            <person name="Feng B."/>
            <person name="Cao Y."/>
            <person name="Lipzen A."/>
            <person name="Daum C."/>
            <person name="Hundley H."/>
            <person name="Pangilinan J."/>
            <person name="Johnson J."/>
            <person name="Barry K."/>
            <person name="LaButti K."/>
            <person name="Ng V."/>
            <person name="Ahrendt S."/>
            <person name="Min B."/>
            <person name="Choi I.G."/>
            <person name="Park H."/>
            <person name="Plett J.M."/>
            <person name="Magnuson J."/>
            <person name="Spatafora J.W."/>
            <person name="Nagy L.G."/>
            <person name="Henrissat B."/>
            <person name="Grigoriev I.V."/>
            <person name="Yang Z.L."/>
            <person name="Xu J."/>
            <person name="Martin F.M."/>
        </authorList>
    </citation>
    <scope>NUCLEOTIDE SEQUENCE</scope>
    <source>
        <strain evidence="1">KUC20120723A-06</strain>
    </source>
</reference>
<name>A0ACB8BSQ0_9AGAM</name>
<protein>
    <submittedName>
        <fullName evidence="1">Uncharacterized protein</fullName>
    </submittedName>
</protein>